<accession>A0ABX5LSQ6</accession>
<comment type="caution">
    <text evidence="1">The sequence shown here is derived from an EMBL/GenBank/DDBJ whole genome shotgun (WGS) entry which is preliminary data.</text>
</comment>
<sequence length="202" mass="22756">MKKNNDAGGEFHVVGIGNLSGRLVASIAGYKDSLDKAEKRITTVIAIQKDSSWDQYEEEDGLQFLSTVEISGTFFVAAYDLGVCKLDLNSGTYQKLARFPPYLQEDSVNWIDELLVHKEKLYALTQSIIYQWDEAGYWISIDSIYYEQREVFRIIHSSAPNYINAFATDGKHLFSGGRIPSIPMVYMGDYGPPYGSDPKGWP</sequence>
<evidence type="ECO:0000313" key="2">
    <source>
        <dbReference type="Proteomes" id="UP000245523"/>
    </source>
</evidence>
<dbReference type="Proteomes" id="UP000245523">
    <property type="component" value="Unassembled WGS sequence"/>
</dbReference>
<dbReference type="EMBL" id="QGHD01000001">
    <property type="protein sequence ID" value="PWL04313.1"/>
    <property type="molecule type" value="Genomic_DNA"/>
</dbReference>
<keyword evidence="2" id="KW-1185">Reference proteome</keyword>
<proteinExistence type="predicted"/>
<gene>
    <name evidence="1" type="ORF">B0H50_101329</name>
</gene>
<name>A0ABX5LSQ6_9BACT</name>
<organism evidence="1 2">
    <name type="scientific">Hallerella porci</name>
    <dbReference type="NCBI Taxonomy" id="1945871"/>
    <lineage>
        <taxon>Bacteria</taxon>
        <taxon>Pseudomonadati</taxon>
        <taxon>Fibrobacterota</taxon>
        <taxon>Fibrobacteria</taxon>
        <taxon>Fibrobacterales</taxon>
        <taxon>Fibrobacteraceae</taxon>
        <taxon>Hallerella</taxon>
    </lineage>
</organism>
<protein>
    <submittedName>
        <fullName evidence="1">Uncharacterized protein</fullName>
    </submittedName>
</protein>
<evidence type="ECO:0000313" key="1">
    <source>
        <dbReference type="EMBL" id="PWL04313.1"/>
    </source>
</evidence>
<reference evidence="1 2" key="1">
    <citation type="submission" date="2018-05" db="EMBL/GenBank/DDBJ databases">
        <title>Animal gut microbial communities from fecal samples from Wisconsin, USA.</title>
        <authorList>
            <person name="Neumann A."/>
        </authorList>
    </citation>
    <scope>NUCLEOTIDE SEQUENCE [LARGE SCALE GENOMIC DNA]</scope>
    <source>
        <strain evidence="1 2">UWS4</strain>
    </source>
</reference>